<evidence type="ECO:0000313" key="6">
    <source>
        <dbReference type="Proteomes" id="UP001150907"/>
    </source>
</evidence>
<dbReference type="Proteomes" id="UP001150907">
    <property type="component" value="Unassembled WGS sequence"/>
</dbReference>
<evidence type="ECO:0000256" key="3">
    <source>
        <dbReference type="ARBA" id="ARBA00023315"/>
    </source>
</evidence>
<sequence>MNLSQLAVSWWLQYLSPWIDRKFNQHCEHWFCNLLVAATAIWAPTKLVLTGDRELLDDKSSSGAATSNGGSERSWFAPAVEHGCMVISNHQTYFDWIIIWILSYQERCDGYVKIILKDDLKNVPVFGWGMRMFDFIFLKRKWADDQQTFTRHMRRIVEHDDPAWLLIFPEGTVLCNKRIAISDKYAEKMGHKKPEHTLLPRANGTRFCLSQLRGRIPYVYDLTMGYEGLKKGDIPEDEYGLVSMYGKRVYPREVHIHVKRYAVADIPEDEEGFTNWMNQVFVEKDTRMARFYELGRFPHNHTEDEAIPAGEPVLQMTREAKDNNLPAEFLSMWLQFLALLTPTYYVLHAVYSTAVSAVSALLS</sequence>
<dbReference type="Pfam" id="PF16076">
    <property type="entry name" value="Acyltransf_C"/>
    <property type="match status" value="1"/>
</dbReference>
<dbReference type="EMBL" id="JANBQF010000047">
    <property type="protein sequence ID" value="KAJ2006805.1"/>
    <property type="molecule type" value="Genomic_DNA"/>
</dbReference>
<reference evidence="5" key="1">
    <citation type="submission" date="2022-07" db="EMBL/GenBank/DDBJ databases">
        <title>Phylogenomic reconstructions and comparative analyses of Kickxellomycotina fungi.</title>
        <authorList>
            <person name="Reynolds N.K."/>
            <person name="Stajich J.E."/>
            <person name="Barry K."/>
            <person name="Grigoriev I.V."/>
            <person name="Crous P."/>
            <person name="Smith M.E."/>
        </authorList>
    </citation>
    <scope>NUCLEOTIDE SEQUENCE</scope>
    <source>
        <strain evidence="5">IMI 214461</strain>
    </source>
</reference>
<keyword evidence="6" id="KW-1185">Reference proteome</keyword>
<dbReference type="GO" id="GO:0036149">
    <property type="term" value="P:phosphatidylinositol acyl-chain remodeling"/>
    <property type="evidence" value="ECO:0007669"/>
    <property type="project" value="TreeGrafter"/>
</dbReference>
<dbReference type="Pfam" id="PF01553">
    <property type="entry name" value="Acyltransferase"/>
    <property type="match status" value="1"/>
</dbReference>
<dbReference type="OrthoDB" id="189226at2759"/>
<dbReference type="PANTHER" id="PTHR10983">
    <property type="entry name" value="1-ACYLGLYCEROL-3-PHOSPHATE ACYLTRANSFERASE-RELATED"/>
    <property type="match status" value="1"/>
</dbReference>
<dbReference type="InterPro" id="IPR032098">
    <property type="entry name" value="Acyltransf_C"/>
</dbReference>
<comment type="similarity">
    <text evidence="1">Belongs to the 1-acyl-sn-glycerol-3-phosphate acyltransferase family.</text>
</comment>
<proteinExistence type="inferred from homology"/>
<dbReference type="PANTHER" id="PTHR10983:SF16">
    <property type="entry name" value="LYSOCARDIOLIPIN ACYLTRANSFERASE 1"/>
    <property type="match status" value="1"/>
</dbReference>
<accession>A0A9W8ELF3</accession>
<dbReference type="AlphaFoldDB" id="A0A9W8ELF3"/>
<protein>
    <recommendedName>
        <fullName evidence="4">Phospholipid/glycerol acyltransferase domain-containing protein</fullName>
    </recommendedName>
</protein>
<evidence type="ECO:0000259" key="4">
    <source>
        <dbReference type="SMART" id="SM00563"/>
    </source>
</evidence>
<dbReference type="InterPro" id="IPR002123">
    <property type="entry name" value="Plipid/glycerol_acylTrfase"/>
</dbReference>
<evidence type="ECO:0000313" key="5">
    <source>
        <dbReference type="EMBL" id="KAJ2006805.1"/>
    </source>
</evidence>
<dbReference type="SMART" id="SM00563">
    <property type="entry name" value="PlsC"/>
    <property type="match status" value="1"/>
</dbReference>
<name>A0A9W8ELF3_9FUNG</name>
<dbReference type="SUPFAM" id="SSF69593">
    <property type="entry name" value="Glycerol-3-phosphate (1)-acyltransferase"/>
    <property type="match status" value="1"/>
</dbReference>
<feature type="domain" description="Phospholipid/glycerol acyltransferase" evidence="4">
    <location>
        <begin position="84"/>
        <end position="206"/>
    </location>
</feature>
<evidence type="ECO:0000256" key="1">
    <source>
        <dbReference type="ARBA" id="ARBA00008655"/>
    </source>
</evidence>
<dbReference type="GO" id="GO:0005783">
    <property type="term" value="C:endoplasmic reticulum"/>
    <property type="evidence" value="ECO:0007669"/>
    <property type="project" value="TreeGrafter"/>
</dbReference>
<gene>
    <name evidence="5" type="ORF">H4R26_001172</name>
</gene>
<dbReference type="CDD" id="cd07990">
    <property type="entry name" value="LPLAT_LCLAT1-like"/>
    <property type="match status" value="1"/>
</dbReference>
<comment type="caution">
    <text evidence="5">The sequence shown here is derived from an EMBL/GenBank/DDBJ whole genome shotgun (WGS) entry which is preliminary data.</text>
</comment>
<keyword evidence="2" id="KW-0808">Transferase</keyword>
<keyword evidence="3" id="KW-0012">Acyltransferase</keyword>
<evidence type="ECO:0000256" key="2">
    <source>
        <dbReference type="ARBA" id="ARBA00022679"/>
    </source>
</evidence>
<dbReference type="GO" id="GO:0016746">
    <property type="term" value="F:acyltransferase activity"/>
    <property type="evidence" value="ECO:0007669"/>
    <property type="project" value="UniProtKB-KW"/>
</dbReference>
<organism evidence="5 6">
    <name type="scientific">Coemansia thaxteri</name>
    <dbReference type="NCBI Taxonomy" id="2663907"/>
    <lineage>
        <taxon>Eukaryota</taxon>
        <taxon>Fungi</taxon>
        <taxon>Fungi incertae sedis</taxon>
        <taxon>Zoopagomycota</taxon>
        <taxon>Kickxellomycotina</taxon>
        <taxon>Kickxellomycetes</taxon>
        <taxon>Kickxellales</taxon>
        <taxon>Kickxellaceae</taxon>
        <taxon>Coemansia</taxon>
    </lineage>
</organism>